<protein>
    <submittedName>
        <fullName evidence="1">Uncharacterized protein</fullName>
    </submittedName>
</protein>
<evidence type="ECO:0000313" key="2">
    <source>
        <dbReference type="Proteomes" id="UP001604336"/>
    </source>
</evidence>
<dbReference type="AlphaFoldDB" id="A0ABD1RDF8"/>
<evidence type="ECO:0000313" key="1">
    <source>
        <dbReference type="EMBL" id="KAL2486447.1"/>
    </source>
</evidence>
<dbReference type="Proteomes" id="UP001604336">
    <property type="component" value="Unassembled WGS sequence"/>
</dbReference>
<dbReference type="EMBL" id="JBFOLK010000009">
    <property type="protein sequence ID" value="KAL2486447.1"/>
    <property type="molecule type" value="Genomic_DNA"/>
</dbReference>
<sequence length="123" mass="13947">MAETLRFVVTHGGDFVKVGNNWQWDGSRTSSIEVSSNMHLTLMLQQPLHATLMLQLIGSDNVQVDTLEHEHFENFELQDFRNYMASDIEQPNNANNMEPECCIPHPSSLNHVIQNNGIVPNCL</sequence>
<comment type="caution">
    <text evidence="1">The sequence shown here is derived from an EMBL/GenBank/DDBJ whole genome shotgun (WGS) entry which is preliminary data.</text>
</comment>
<proteinExistence type="predicted"/>
<accession>A0ABD1RDF8</accession>
<organism evidence="1 2">
    <name type="scientific">Abeliophyllum distichum</name>
    <dbReference type="NCBI Taxonomy" id="126358"/>
    <lineage>
        <taxon>Eukaryota</taxon>
        <taxon>Viridiplantae</taxon>
        <taxon>Streptophyta</taxon>
        <taxon>Embryophyta</taxon>
        <taxon>Tracheophyta</taxon>
        <taxon>Spermatophyta</taxon>
        <taxon>Magnoliopsida</taxon>
        <taxon>eudicotyledons</taxon>
        <taxon>Gunneridae</taxon>
        <taxon>Pentapetalae</taxon>
        <taxon>asterids</taxon>
        <taxon>lamiids</taxon>
        <taxon>Lamiales</taxon>
        <taxon>Oleaceae</taxon>
        <taxon>Forsythieae</taxon>
        <taxon>Abeliophyllum</taxon>
    </lineage>
</organism>
<reference evidence="2" key="1">
    <citation type="submission" date="2024-07" db="EMBL/GenBank/DDBJ databases">
        <title>Two chromosome-level genome assemblies of Korean endemic species Abeliophyllum distichum and Forsythia ovata (Oleaceae).</title>
        <authorList>
            <person name="Jang H."/>
        </authorList>
    </citation>
    <scope>NUCLEOTIDE SEQUENCE [LARGE SCALE GENOMIC DNA]</scope>
</reference>
<keyword evidence="2" id="KW-1185">Reference proteome</keyword>
<gene>
    <name evidence="1" type="ORF">Adt_31203</name>
</gene>
<name>A0ABD1RDF8_9LAMI</name>